<dbReference type="eggNOG" id="ENOG502SIJF">
    <property type="taxonomic scope" value="Eukaryota"/>
</dbReference>
<keyword evidence="2" id="KW-0539">Nucleus</keyword>
<evidence type="ECO:0000313" key="4">
    <source>
        <dbReference type="EMBL" id="OCT55127.1"/>
    </source>
</evidence>
<dbReference type="GO" id="GO:0000976">
    <property type="term" value="F:transcription cis-regulatory region binding"/>
    <property type="evidence" value="ECO:0007669"/>
    <property type="project" value="TreeGrafter"/>
</dbReference>
<gene>
    <name evidence="4" type="ORF">CLCR_00012</name>
</gene>
<proteinExistence type="predicted"/>
<dbReference type="EMBL" id="LGRB01000001">
    <property type="protein sequence ID" value="OCT55127.1"/>
    <property type="molecule type" value="Genomic_DNA"/>
</dbReference>
<organism evidence="4 5">
    <name type="scientific">Cladophialophora carrionii</name>
    <dbReference type="NCBI Taxonomy" id="86049"/>
    <lineage>
        <taxon>Eukaryota</taxon>
        <taxon>Fungi</taxon>
        <taxon>Dikarya</taxon>
        <taxon>Ascomycota</taxon>
        <taxon>Pezizomycotina</taxon>
        <taxon>Eurotiomycetes</taxon>
        <taxon>Chaetothyriomycetidae</taxon>
        <taxon>Chaetothyriales</taxon>
        <taxon>Herpotrichiellaceae</taxon>
        <taxon>Cladophialophora</taxon>
    </lineage>
</organism>
<keyword evidence="5" id="KW-1185">Reference proteome</keyword>
<dbReference type="PANTHER" id="PTHR37534">
    <property type="entry name" value="TRANSCRIPTIONAL ACTIVATOR PROTEIN UGA3"/>
    <property type="match status" value="1"/>
</dbReference>
<comment type="subcellular location">
    <subcellularLocation>
        <location evidence="1">Nucleus</location>
    </subcellularLocation>
</comment>
<dbReference type="AlphaFoldDB" id="A0A1C1D2W2"/>
<reference evidence="5" key="1">
    <citation type="submission" date="2015-07" db="EMBL/GenBank/DDBJ databases">
        <authorList>
            <person name="Teixeira M.M."/>
            <person name="Souza R.C."/>
            <person name="Almeida L.G."/>
            <person name="Vicente V.A."/>
            <person name="de Hoog S."/>
            <person name="Bocca A.L."/>
            <person name="de Almeida S.R."/>
            <person name="Vasconcelos A.T."/>
            <person name="Felipe M.S."/>
        </authorList>
    </citation>
    <scope>NUCLEOTIDE SEQUENCE [LARGE SCALE GENOMIC DNA]</scope>
    <source>
        <strain evidence="5">KSF</strain>
    </source>
</reference>
<dbReference type="VEuPathDB" id="FungiDB:G647_00012"/>
<comment type="caution">
    <text evidence="4">The sequence shown here is derived from an EMBL/GenBank/DDBJ whole genome shotgun (WGS) entry which is preliminary data.</text>
</comment>
<evidence type="ECO:0000256" key="2">
    <source>
        <dbReference type="ARBA" id="ARBA00023242"/>
    </source>
</evidence>
<dbReference type="GO" id="GO:0005634">
    <property type="term" value="C:nucleus"/>
    <property type="evidence" value="ECO:0007669"/>
    <property type="project" value="UniProtKB-SubCell"/>
</dbReference>
<protein>
    <submittedName>
        <fullName evidence="4">Uncharacterized protein</fullName>
    </submittedName>
</protein>
<dbReference type="STRING" id="86049.A0A1C1D2W2"/>
<accession>A0A1C1D2W2</accession>
<evidence type="ECO:0000256" key="1">
    <source>
        <dbReference type="ARBA" id="ARBA00004123"/>
    </source>
</evidence>
<dbReference type="InterPro" id="IPR021858">
    <property type="entry name" value="Fun_TF"/>
</dbReference>
<dbReference type="GO" id="GO:0003700">
    <property type="term" value="F:DNA-binding transcription factor activity"/>
    <property type="evidence" value="ECO:0007669"/>
    <property type="project" value="TreeGrafter"/>
</dbReference>
<name>A0A1C1D2W2_9EURO</name>
<dbReference type="PANTHER" id="PTHR37534:SF11">
    <property type="entry name" value="ZN(II)2CYS6 TRANSCRIPTION FACTOR (EUROFUNG)"/>
    <property type="match status" value="1"/>
</dbReference>
<evidence type="ECO:0000313" key="5">
    <source>
        <dbReference type="Proteomes" id="UP000094526"/>
    </source>
</evidence>
<sequence>MNRGILCPGYQRPLRWSQKYEKSAQVTSSPCVLATPNTSTPVSQCLSSSGHLEQLAPSRTAYAFLEGNGFETSKELEQPSGAAEQAAETVPLACPSVNLRTAERLSPLAFRESVHFVQCYSGVLARVLSIYDGLSSPIRAAALSTWRRSSLLFSAFKFFVGLYRVGSDSNSPLRLAVDEARLEILNQLSANLSSVTNQVPAQNLDVLLVINMFGLSSSWYDLSDLGLEHYTVAATVVREGHVITPRNRRFFEEFLVYWWMMLSFACGPDSCRTSKPPTLSHRSSTEPRMPHPLTGVSPESQLLLGMVARLVLSQRRMVLEQDTTTADAVQRSLANVEMARHLEHELLSLQLPPADLILDPGDPHTSVLDLLNIARAYREGGLLLLYHAHSDLLTDQTHCSAPLHATNSAVNALEPRRCLSLAFDILHLLGQISPTSGTRTIEAILLVIVSGELSLKADFALAPTDHATVIAISEPHSHATHHDNSEAGIRQAVLQARADVIARFDRIQAILPFKTIRRMVSLVFETWRLMDSGFDVSWVDLLIRNKWEFLMI</sequence>
<dbReference type="Pfam" id="PF11951">
    <property type="entry name" value="Fungal_trans_2"/>
    <property type="match status" value="1"/>
</dbReference>
<evidence type="ECO:0000256" key="3">
    <source>
        <dbReference type="SAM" id="MobiDB-lite"/>
    </source>
</evidence>
<dbReference type="GO" id="GO:0045944">
    <property type="term" value="P:positive regulation of transcription by RNA polymerase II"/>
    <property type="evidence" value="ECO:0007669"/>
    <property type="project" value="TreeGrafter"/>
</dbReference>
<dbReference type="OrthoDB" id="4835445at2759"/>
<feature type="region of interest" description="Disordered" evidence="3">
    <location>
        <begin position="273"/>
        <end position="294"/>
    </location>
</feature>
<feature type="compositionally biased region" description="Polar residues" evidence="3">
    <location>
        <begin position="273"/>
        <end position="282"/>
    </location>
</feature>
<dbReference type="VEuPathDB" id="FungiDB:CLCR_00012"/>
<dbReference type="Proteomes" id="UP000094526">
    <property type="component" value="Unassembled WGS sequence"/>
</dbReference>